<reference evidence="2" key="1">
    <citation type="journal article" date="2022" name="Mol. Ecol. Resour.">
        <title>The genomes of chicory, endive, great burdock and yacon provide insights into Asteraceae palaeo-polyploidization history and plant inulin production.</title>
        <authorList>
            <person name="Fan W."/>
            <person name="Wang S."/>
            <person name="Wang H."/>
            <person name="Wang A."/>
            <person name="Jiang F."/>
            <person name="Liu H."/>
            <person name="Zhao H."/>
            <person name="Xu D."/>
            <person name="Zhang Y."/>
        </authorList>
    </citation>
    <scope>NUCLEOTIDE SEQUENCE [LARGE SCALE GENOMIC DNA]</scope>
    <source>
        <strain evidence="2">cv. Niubang</strain>
    </source>
</reference>
<reference evidence="1 2" key="2">
    <citation type="journal article" date="2022" name="Mol. Ecol. Resour.">
        <title>The genomes of chicory, endive, great burdock and yacon provide insights into Asteraceae paleo-polyploidization history and plant inulin production.</title>
        <authorList>
            <person name="Fan W."/>
            <person name="Wang S."/>
            <person name="Wang H."/>
            <person name="Wang A."/>
            <person name="Jiang F."/>
            <person name="Liu H."/>
            <person name="Zhao H."/>
            <person name="Xu D."/>
            <person name="Zhang Y."/>
        </authorList>
    </citation>
    <scope>NUCLEOTIDE SEQUENCE [LARGE SCALE GENOMIC DNA]</scope>
    <source>
        <strain evidence="2">cv. Niubang</strain>
    </source>
</reference>
<keyword evidence="2" id="KW-1185">Reference proteome</keyword>
<proteinExistence type="predicted"/>
<gene>
    <name evidence="1" type="ORF">L6452_42771</name>
</gene>
<dbReference type="EMBL" id="CM042063">
    <property type="protein sequence ID" value="KAI3667702.1"/>
    <property type="molecule type" value="Genomic_DNA"/>
</dbReference>
<dbReference type="Proteomes" id="UP001055879">
    <property type="component" value="Linkage Group LG17"/>
</dbReference>
<accession>A0ACB8XJS6</accession>
<evidence type="ECO:0000313" key="2">
    <source>
        <dbReference type="Proteomes" id="UP001055879"/>
    </source>
</evidence>
<comment type="caution">
    <text evidence="1">The sequence shown here is derived from an EMBL/GenBank/DDBJ whole genome shotgun (WGS) entry which is preliminary data.</text>
</comment>
<protein>
    <submittedName>
        <fullName evidence="1">Uncharacterized protein</fullName>
    </submittedName>
</protein>
<sequence>MGVVNCVNAVCSGYGLILAHLNYQSSKKPIYQPPISPPLLRITTTNSLSCGCFARLLQPSNNHTSPSPRATHLDSTHTRATPPPSPSPTPTTKSNPSATKDTSNKPSKLSPKNPTQLNAPMSS</sequence>
<name>A0ACB8XJS6_ARCLA</name>
<evidence type="ECO:0000313" key="1">
    <source>
        <dbReference type="EMBL" id="KAI3667702.1"/>
    </source>
</evidence>
<organism evidence="1 2">
    <name type="scientific">Arctium lappa</name>
    <name type="common">Greater burdock</name>
    <name type="synonym">Lappa major</name>
    <dbReference type="NCBI Taxonomy" id="4217"/>
    <lineage>
        <taxon>Eukaryota</taxon>
        <taxon>Viridiplantae</taxon>
        <taxon>Streptophyta</taxon>
        <taxon>Embryophyta</taxon>
        <taxon>Tracheophyta</taxon>
        <taxon>Spermatophyta</taxon>
        <taxon>Magnoliopsida</taxon>
        <taxon>eudicotyledons</taxon>
        <taxon>Gunneridae</taxon>
        <taxon>Pentapetalae</taxon>
        <taxon>asterids</taxon>
        <taxon>campanulids</taxon>
        <taxon>Asterales</taxon>
        <taxon>Asteraceae</taxon>
        <taxon>Carduoideae</taxon>
        <taxon>Cardueae</taxon>
        <taxon>Arctiinae</taxon>
        <taxon>Arctium</taxon>
    </lineage>
</organism>